<dbReference type="Gene3D" id="1.10.150.20">
    <property type="entry name" value="5' to 3' exonuclease, C-terminal subdomain"/>
    <property type="match status" value="1"/>
</dbReference>
<dbReference type="AlphaFoldDB" id="A0A917LZG7"/>
<evidence type="ECO:0000313" key="2">
    <source>
        <dbReference type="EMBL" id="GGG67940.1"/>
    </source>
</evidence>
<dbReference type="Pfam" id="PF03118">
    <property type="entry name" value="RNA_pol_A_CTD"/>
    <property type="match status" value="1"/>
</dbReference>
<name>A0A917LZG7_9BACL</name>
<dbReference type="InterPro" id="IPR011260">
    <property type="entry name" value="RNAP_asu_C"/>
</dbReference>
<evidence type="ECO:0000259" key="1">
    <source>
        <dbReference type="Pfam" id="PF03118"/>
    </source>
</evidence>
<dbReference type="GO" id="GO:0003677">
    <property type="term" value="F:DNA binding"/>
    <property type="evidence" value="ECO:0007669"/>
    <property type="project" value="InterPro"/>
</dbReference>
<dbReference type="Proteomes" id="UP000600247">
    <property type="component" value="Unassembled WGS sequence"/>
</dbReference>
<evidence type="ECO:0000313" key="3">
    <source>
        <dbReference type="Proteomes" id="UP000600247"/>
    </source>
</evidence>
<dbReference type="GO" id="GO:0006351">
    <property type="term" value="P:DNA-templated transcription"/>
    <property type="evidence" value="ECO:0007669"/>
    <property type="project" value="InterPro"/>
</dbReference>
<organism evidence="2 3">
    <name type="scientific">Paenibacillus radicis</name>
    <name type="common">ex Gao et al. 2016</name>
    <dbReference type="NCBI Taxonomy" id="1737354"/>
    <lineage>
        <taxon>Bacteria</taxon>
        <taxon>Bacillati</taxon>
        <taxon>Bacillota</taxon>
        <taxon>Bacilli</taxon>
        <taxon>Bacillales</taxon>
        <taxon>Paenibacillaceae</taxon>
        <taxon>Paenibacillus</taxon>
    </lineage>
</organism>
<feature type="domain" description="RNA polymerase alpha subunit C-terminal" evidence="1">
    <location>
        <begin position="16"/>
        <end position="63"/>
    </location>
</feature>
<accession>A0A917LZG7</accession>
<protein>
    <recommendedName>
        <fullName evidence="1">RNA polymerase alpha subunit C-terminal domain-containing protein</fullName>
    </recommendedName>
</protein>
<gene>
    <name evidence="2" type="ORF">GCM10010918_23370</name>
</gene>
<dbReference type="GO" id="GO:0003899">
    <property type="term" value="F:DNA-directed RNA polymerase activity"/>
    <property type="evidence" value="ECO:0007669"/>
    <property type="project" value="InterPro"/>
</dbReference>
<dbReference type="EMBL" id="BMHY01000004">
    <property type="protein sequence ID" value="GGG67940.1"/>
    <property type="molecule type" value="Genomic_DNA"/>
</dbReference>
<sequence length="71" mass="7740">MADKQIEHTELDKLVKISQPARRALRGAGIMTLEQLAKWSEKELLGLHGLGPKAMPELSAALSAQGMAFKQ</sequence>
<dbReference type="RefSeq" id="WP_229692111.1">
    <property type="nucleotide sequence ID" value="NZ_BMHY01000004.1"/>
</dbReference>
<dbReference type="SUPFAM" id="SSF47789">
    <property type="entry name" value="C-terminal domain of RNA polymerase alpha subunit"/>
    <property type="match status" value="1"/>
</dbReference>
<keyword evidence="3" id="KW-1185">Reference proteome</keyword>
<comment type="caution">
    <text evidence="2">The sequence shown here is derived from an EMBL/GenBank/DDBJ whole genome shotgun (WGS) entry which is preliminary data.</text>
</comment>
<proteinExistence type="predicted"/>
<reference evidence="2 3" key="1">
    <citation type="journal article" date="2014" name="Int. J. Syst. Evol. Microbiol.">
        <title>Complete genome sequence of Corynebacterium casei LMG S-19264T (=DSM 44701T), isolated from a smear-ripened cheese.</title>
        <authorList>
            <consortium name="US DOE Joint Genome Institute (JGI-PGF)"/>
            <person name="Walter F."/>
            <person name="Albersmeier A."/>
            <person name="Kalinowski J."/>
            <person name="Ruckert C."/>
        </authorList>
    </citation>
    <scope>NUCLEOTIDE SEQUENCE [LARGE SCALE GENOMIC DNA]</scope>
    <source>
        <strain evidence="2 3">CGMCC 1.15286</strain>
    </source>
</reference>